<dbReference type="PANTHER" id="PTHR48086:SF7">
    <property type="entry name" value="SODIUM-SOLUTE SYMPORTER-RELATED"/>
    <property type="match status" value="1"/>
</dbReference>
<evidence type="ECO:0000256" key="4">
    <source>
        <dbReference type="ARBA" id="ARBA00022692"/>
    </source>
</evidence>
<evidence type="ECO:0000313" key="10">
    <source>
        <dbReference type="Proteomes" id="UP001281447"/>
    </source>
</evidence>
<dbReference type="Pfam" id="PF00474">
    <property type="entry name" value="SSF"/>
    <property type="match status" value="1"/>
</dbReference>
<keyword evidence="3" id="KW-0813">Transport</keyword>
<keyword evidence="5 8" id="KW-1133">Transmembrane helix</keyword>
<comment type="similarity">
    <text evidence="2 7">Belongs to the sodium:solute symporter (SSF) (TC 2.A.21) family.</text>
</comment>
<dbReference type="InterPro" id="IPR038377">
    <property type="entry name" value="Na/Glc_symporter_sf"/>
</dbReference>
<evidence type="ECO:0000256" key="1">
    <source>
        <dbReference type="ARBA" id="ARBA00004141"/>
    </source>
</evidence>
<keyword evidence="6 8" id="KW-0472">Membrane</keyword>
<reference evidence="9 10" key="1">
    <citation type="submission" date="2023-10" db="EMBL/GenBank/DDBJ databases">
        <title>Virgibacillus halophilus 5B73C genome.</title>
        <authorList>
            <person name="Miliotis G."/>
            <person name="Sengupta P."/>
            <person name="Hameed A."/>
            <person name="Chuvochina M."/>
            <person name="Mcdonagh F."/>
            <person name="Simpson A.C."/>
            <person name="Singh N.K."/>
            <person name="Rekha P.D."/>
            <person name="Raman K."/>
            <person name="Hugenholtz P."/>
            <person name="Venkateswaran K."/>
        </authorList>
    </citation>
    <scope>NUCLEOTIDE SEQUENCE [LARGE SCALE GENOMIC DNA]</scope>
    <source>
        <strain evidence="9 10">5B73C</strain>
    </source>
</reference>
<evidence type="ECO:0000256" key="6">
    <source>
        <dbReference type="ARBA" id="ARBA00023136"/>
    </source>
</evidence>
<feature type="transmembrane region" description="Helical" evidence="8">
    <location>
        <begin position="170"/>
        <end position="188"/>
    </location>
</feature>
<feature type="transmembrane region" description="Helical" evidence="8">
    <location>
        <begin position="61"/>
        <end position="90"/>
    </location>
</feature>
<evidence type="ECO:0000313" key="9">
    <source>
        <dbReference type="EMBL" id="MDY0393466.1"/>
    </source>
</evidence>
<evidence type="ECO:0000256" key="3">
    <source>
        <dbReference type="ARBA" id="ARBA00022448"/>
    </source>
</evidence>
<dbReference type="Proteomes" id="UP001281447">
    <property type="component" value="Unassembled WGS sequence"/>
</dbReference>
<gene>
    <name evidence="9" type="ORF">RWE15_02250</name>
</gene>
<comment type="subcellular location">
    <subcellularLocation>
        <location evidence="1">Membrane</location>
        <topology evidence="1">Multi-pass membrane protein</topology>
    </subcellularLocation>
</comment>
<dbReference type="InterPro" id="IPR001734">
    <property type="entry name" value="Na/solute_symporter"/>
</dbReference>
<feature type="transmembrane region" description="Helical" evidence="8">
    <location>
        <begin position="136"/>
        <end position="158"/>
    </location>
</feature>
<protein>
    <recommendedName>
        <fullName evidence="11">Sodium:solute symporter family protein</fullName>
    </recommendedName>
</protein>
<evidence type="ECO:0000256" key="8">
    <source>
        <dbReference type="SAM" id="Phobius"/>
    </source>
</evidence>
<dbReference type="Gene3D" id="1.20.1730.10">
    <property type="entry name" value="Sodium/glucose cotransporter"/>
    <property type="match status" value="1"/>
</dbReference>
<dbReference type="EMBL" id="JAWDIP010000003">
    <property type="protein sequence ID" value="MDY0393466.1"/>
    <property type="molecule type" value="Genomic_DNA"/>
</dbReference>
<feature type="transmembrane region" description="Helical" evidence="8">
    <location>
        <begin position="12"/>
        <end position="41"/>
    </location>
</feature>
<accession>A0ABU5C2C7</accession>
<comment type="caution">
    <text evidence="9">The sequence shown here is derived from an EMBL/GenBank/DDBJ whole genome shotgun (WGS) entry which is preliminary data.</text>
</comment>
<evidence type="ECO:0008006" key="11">
    <source>
        <dbReference type="Google" id="ProtNLM"/>
    </source>
</evidence>
<keyword evidence="10" id="KW-1185">Reference proteome</keyword>
<feature type="transmembrane region" description="Helical" evidence="8">
    <location>
        <begin position="194"/>
        <end position="212"/>
    </location>
</feature>
<evidence type="ECO:0000256" key="2">
    <source>
        <dbReference type="ARBA" id="ARBA00006434"/>
    </source>
</evidence>
<name>A0ABU5C2C7_9BACI</name>
<organism evidence="9 10">
    <name type="scientific">Tigheibacillus halophilus</name>
    <dbReference type="NCBI Taxonomy" id="361280"/>
    <lineage>
        <taxon>Bacteria</taxon>
        <taxon>Bacillati</taxon>
        <taxon>Bacillota</taxon>
        <taxon>Bacilli</taxon>
        <taxon>Bacillales</taxon>
        <taxon>Bacillaceae</taxon>
        <taxon>Tigheibacillus</taxon>
    </lineage>
</organism>
<dbReference type="PANTHER" id="PTHR48086">
    <property type="entry name" value="SODIUM/PROLINE SYMPORTER-RELATED"/>
    <property type="match status" value="1"/>
</dbReference>
<evidence type="ECO:0000256" key="5">
    <source>
        <dbReference type="ARBA" id="ARBA00022989"/>
    </source>
</evidence>
<feature type="transmembrane region" description="Helical" evidence="8">
    <location>
        <begin position="111"/>
        <end position="130"/>
    </location>
</feature>
<proteinExistence type="inferred from homology"/>
<sequence length="231" mass="24877">MQRYAASKSSRITAWSTVSFAIMYIFLTIVIMVIGLIGFVVFPKMNGDLVFVNFVLEYLPIGIIGLVFGALIAAVMSTGSSILNTAAVIFSKDIYGGLINKNADDKSMLNWAQYATIFVGIAGVGVSLFIPSVMDLMLFGFKLWAPSILPPMVIALLWGGPAERKVSPHAAVPAIIAGLLVTILWLNILKEPFGIPAIVVGIITNLIVFTIVHKLTIHQVKEELTLSKGGL</sequence>
<evidence type="ECO:0000256" key="7">
    <source>
        <dbReference type="RuleBase" id="RU362091"/>
    </source>
</evidence>
<keyword evidence="4 8" id="KW-0812">Transmembrane</keyword>
<dbReference type="PROSITE" id="PS50283">
    <property type="entry name" value="NA_SOLUT_SYMP_3"/>
    <property type="match status" value="1"/>
</dbReference>
<dbReference type="InterPro" id="IPR050277">
    <property type="entry name" value="Sodium:Solute_Symporter"/>
</dbReference>